<protein>
    <submittedName>
        <fullName evidence="2">Uncharacterized protein</fullName>
    </submittedName>
</protein>
<evidence type="ECO:0000256" key="1">
    <source>
        <dbReference type="SAM" id="Phobius"/>
    </source>
</evidence>
<dbReference type="AlphaFoldDB" id="A0A2K8ZAP2"/>
<keyword evidence="1" id="KW-1133">Transmembrane helix</keyword>
<sequence length="67" mass="7849">MVDDMVDKTVNWGKKVDEINQKHNFWPFFVFFDPFFCVFLAFFALFLNVLILFFSLSAMSYGDGPGH</sequence>
<gene>
    <name evidence="2" type="ORF">CWM47_36855</name>
</gene>
<keyword evidence="1" id="KW-0472">Membrane</keyword>
<keyword evidence="3" id="KW-1185">Reference proteome</keyword>
<name>A0A2K8ZAP2_9BACT</name>
<dbReference type="KEGG" id="spir:CWM47_36855"/>
<feature type="transmembrane region" description="Helical" evidence="1">
    <location>
        <begin position="25"/>
        <end position="54"/>
    </location>
</feature>
<accession>A0A2K8ZAP2</accession>
<dbReference type="EMBL" id="CP025096">
    <property type="protein sequence ID" value="AUD06925.1"/>
    <property type="molecule type" value="Genomic_DNA"/>
</dbReference>
<evidence type="ECO:0000313" key="2">
    <source>
        <dbReference type="EMBL" id="AUD06925.1"/>
    </source>
</evidence>
<dbReference type="Proteomes" id="UP000232883">
    <property type="component" value="Chromosome"/>
</dbReference>
<evidence type="ECO:0000313" key="3">
    <source>
        <dbReference type="Proteomes" id="UP000232883"/>
    </source>
</evidence>
<proteinExistence type="predicted"/>
<reference evidence="2 3" key="1">
    <citation type="submission" date="2017-11" db="EMBL/GenBank/DDBJ databases">
        <title>Taxonomic description and genome sequences of Spirosoma HA7 sp. nov., isolated from pollen microhabitat of Corylus avellana.</title>
        <authorList>
            <person name="Ambika Manirajan B."/>
            <person name="Suarez C."/>
            <person name="Ratering S."/>
            <person name="Geissler-Plaum R."/>
            <person name="Cardinale M."/>
            <person name="Sylvia S."/>
        </authorList>
    </citation>
    <scope>NUCLEOTIDE SEQUENCE [LARGE SCALE GENOMIC DNA]</scope>
    <source>
        <strain evidence="2 3">HA7</strain>
    </source>
</reference>
<keyword evidence="1" id="KW-0812">Transmembrane</keyword>
<organism evidence="2 3">
    <name type="scientific">Spirosoma pollinicola</name>
    <dbReference type="NCBI Taxonomy" id="2057025"/>
    <lineage>
        <taxon>Bacteria</taxon>
        <taxon>Pseudomonadati</taxon>
        <taxon>Bacteroidota</taxon>
        <taxon>Cytophagia</taxon>
        <taxon>Cytophagales</taxon>
        <taxon>Cytophagaceae</taxon>
        <taxon>Spirosoma</taxon>
    </lineage>
</organism>